<comment type="caution">
    <text evidence="1">The sequence shown here is derived from an EMBL/GenBank/DDBJ whole genome shotgun (WGS) entry which is preliminary data.</text>
</comment>
<reference evidence="1 2" key="1">
    <citation type="submission" date="2024-01" db="EMBL/GenBank/DDBJ databases">
        <title>Complete genome of Cladobotryum mycophilum ATHUM6906.</title>
        <authorList>
            <person name="Christinaki A.C."/>
            <person name="Myridakis A.I."/>
            <person name="Kouvelis V.N."/>
        </authorList>
    </citation>
    <scope>NUCLEOTIDE SEQUENCE [LARGE SCALE GENOMIC DNA]</scope>
    <source>
        <strain evidence="1 2">ATHUM6906</strain>
    </source>
</reference>
<evidence type="ECO:0000313" key="1">
    <source>
        <dbReference type="EMBL" id="KAK5997265.1"/>
    </source>
</evidence>
<sequence length="244" mass="27469">MTARGRPAYIRPTTPLDPTLISWPDTDEVRRLIHQVRCCEITCFRTDGPPYGDPTWGFFIFVTAYFGNTTRDRIAQAARNFIEVMRRALLDITAPAYAEEALKRLKLDVIEDGEALDGASDDRVRKEFRAQIRALDLSDNYGEEDFFPLPARNRTCPAFDEATVAMLAGIAFPNNPQDDRKALEGKLVKVIDACWSQSSVNIYSSYRGWGSCHMKSLAALYMNITVESGGHRIIKDMHPMNGVV</sequence>
<proteinExistence type="predicted"/>
<keyword evidence="2" id="KW-1185">Reference proteome</keyword>
<protein>
    <submittedName>
        <fullName evidence="1">Uncharacterized protein</fullName>
    </submittedName>
</protein>
<accession>A0ABR0SZT8</accession>
<evidence type="ECO:0000313" key="2">
    <source>
        <dbReference type="Proteomes" id="UP001338125"/>
    </source>
</evidence>
<name>A0ABR0SZT8_9HYPO</name>
<dbReference type="EMBL" id="JAVFKD010000002">
    <property type="protein sequence ID" value="KAK5997265.1"/>
    <property type="molecule type" value="Genomic_DNA"/>
</dbReference>
<gene>
    <name evidence="1" type="ORF">PT974_02619</name>
</gene>
<dbReference type="Proteomes" id="UP001338125">
    <property type="component" value="Unassembled WGS sequence"/>
</dbReference>
<organism evidence="1 2">
    <name type="scientific">Cladobotryum mycophilum</name>
    <dbReference type="NCBI Taxonomy" id="491253"/>
    <lineage>
        <taxon>Eukaryota</taxon>
        <taxon>Fungi</taxon>
        <taxon>Dikarya</taxon>
        <taxon>Ascomycota</taxon>
        <taxon>Pezizomycotina</taxon>
        <taxon>Sordariomycetes</taxon>
        <taxon>Hypocreomycetidae</taxon>
        <taxon>Hypocreales</taxon>
        <taxon>Hypocreaceae</taxon>
        <taxon>Cladobotryum</taxon>
    </lineage>
</organism>